<protein>
    <submittedName>
        <fullName evidence="1">Plasmid maintenance system antidote protein VapI</fullName>
    </submittedName>
</protein>
<keyword evidence="2" id="KW-1185">Reference proteome</keyword>
<accession>A0A7W8MVA4</accession>
<proteinExistence type="predicted"/>
<dbReference type="Proteomes" id="UP000520011">
    <property type="component" value="Unassembled WGS sequence"/>
</dbReference>
<dbReference type="AlphaFoldDB" id="A0A7W8MVA4"/>
<evidence type="ECO:0000313" key="2">
    <source>
        <dbReference type="Proteomes" id="UP000520011"/>
    </source>
</evidence>
<comment type="caution">
    <text evidence="1">The sequence shown here is derived from an EMBL/GenBank/DDBJ whole genome shotgun (WGS) entry which is preliminary data.</text>
</comment>
<dbReference type="CDD" id="cd00093">
    <property type="entry name" value="HTH_XRE"/>
    <property type="match status" value="1"/>
</dbReference>
<dbReference type="EMBL" id="JACHEP010000008">
    <property type="protein sequence ID" value="MBB5324688.1"/>
    <property type="molecule type" value="Genomic_DNA"/>
</dbReference>
<organism evidence="1 2">
    <name type="scientific">Anoxybacteroides tepidamans</name>
    <dbReference type="NCBI Taxonomy" id="265948"/>
    <lineage>
        <taxon>Bacteria</taxon>
        <taxon>Bacillati</taxon>
        <taxon>Bacillota</taxon>
        <taxon>Bacilli</taxon>
        <taxon>Bacillales</taxon>
        <taxon>Anoxybacillaceae</taxon>
        <taxon>Anoxybacteroides</taxon>
    </lineage>
</organism>
<dbReference type="Gene3D" id="1.10.260.40">
    <property type="entry name" value="lambda repressor-like DNA-binding domains"/>
    <property type="match status" value="1"/>
</dbReference>
<dbReference type="GO" id="GO:0003677">
    <property type="term" value="F:DNA binding"/>
    <property type="evidence" value="ECO:0007669"/>
    <property type="project" value="InterPro"/>
</dbReference>
<evidence type="ECO:0000313" key="1">
    <source>
        <dbReference type="EMBL" id="MBB5324688.1"/>
    </source>
</evidence>
<dbReference type="InterPro" id="IPR001387">
    <property type="entry name" value="Cro/C1-type_HTH"/>
</dbReference>
<reference evidence="1 2" key="1">
    <citation type="submission" date="2020-08" db="EMBL/GenBank/DDBJ databases">
        <title>Genomic Encyclopedia of Type Strains, Phase IV (KMG-IV): sequencing the most valuable type-strain genomes for metagenomic binning, comparative biology and taxonomic classification.</title>
        <authorList>
            <person name="Goeker M."/>
        </authorList>
    </citation>
    <scope>NUCLEOTIDE SEQUENCE [LARGE SCALE GENOMIC DNA]</scope>
    <source>
        <strain evidence="1 2">DSM 16325</strain>
    </source>
</reference>
<gene>
    <name evidence="1" type="ORF">HNQ34_001786</name>
</gene>
<name>A0A7W8MVA4_9BACL</name>
<sequence>MYFNLKAEMARKGIKVKDIADLLGVRRATASDKINGKYRFYCDEAIKIKETFFSDLSVDYLFQFKPKNDHNGKIA</sequence>
<dbReference type="InterPro" id="IPR010982">
    <property type="entry name" value="Lambda_DNA-bd_dom_sf"/>
</dbReference>
<dbReference type="SUPFAM" id="SSF47413">
    <property type="entry name" value="lambda repressor-like DNA-binding domains"/>
    <property type="match status" value="1"/>
</dbReference>
<dbReference type="RefSeq" id="WP_183253641.1">
    <property type="nucleotide sequence ID" value="NZ_JACHEP010000008.1"/>
</dbReference>